<comment type="similarity">
    <text evidence="5">Belongs to the TRAFAC class myosin-kinesin ATPase superfamily. Myosin family.</text>
</comment>
<dbReference type="PANTHER" id="PTHR47335">
    <property type="entry name" value="UNCONVENTIONAL MYOSIN-XVI"/>
    <property type="match status" value="1"/>
</dbReference>
<evidence type="ECO:0000313" key="9">
    <source>
        <dbReference type="Proteomes" id="UP000034805"/>
    </source>
</evidence>
<evidence type="ECO:0000256" key="4">
    <source>
        <dbReference type="ARBA" id="ARBA00023175"/>
    </source>
</evidence>
<gene>
    <name evidence="8" type="ORF">Z043_105882</name>
</gene>
<evidence type="ECO:0000256" key="5">
    <source>
        <dbReference type="PROSITE-ProRule" id="PRU00782"/>
    </source>
</evidence>
<feature type="region of interest" description="Disordered" evidence="6">
    <location>
        <begin position="870"/>
        <end position="906"/>
    </location>
</feature>
<feature type="region of interest" description="Disordered" evidence="6">
    <location>
        <begin position="531"/>
        <end position="566"/>
    </location>
</feature>
<dbReference type="GO" id="GO:0016459">
    <property type="term" value="C:myosin complex"/>
    <property type="evidence" value="ECO:0007669"/>
    <property type="project" value="UniProtKB-KW"/>
</dbReference>
<feature type="compositionally biased region" description="Polar residues" evidence="6">
    <location>
        <begin position="709"/>
        <end position="735"/>
    </location>
</feature>
<evidence type="ECO:0000256" key="2">
    <source>
        <dbReference type="ARBA" id="ARBA00022840"/>
    </source>
</evidence>
<dbReference type="InterPro" id="IPR036961">
    <property type="entry name" value="Kinesin_motor_dom_sf"/>
</dbReference>
<name>A0A0P7UXP7_SCLFO</name>
<dbReference type="InterPro" id="IPR039482">
    <property type="entry name" value="NYAP_N"/>
</dbReference>
<dbReference type="GO" id="GO:0005524">
    <property type="term" value="F:ATP binding"/>
    <property type="evidence" value="ECO:0007669"/>
    <property type="project" value="UniProtKB-KW"/>
</dbReference>
<dbReference type="Gene3D" id="3.40.850.10">
    <property type="entry name" value="Kinesin motor domain"/>
    <property type="match status" value="1"/>
</dbReference>
<dbReference type="InterPro" id="IPR052838">
    <property type="entry name" value="Myosin-XVI"/>
</dbReference>
<dbReference type="PROSITE" id="PS51456">
    <property type="entry name" value="MYOSIN_MOTOR"/>
    <property type="match status" value="1"/>
</dbReference>
<feature type="region of interest" description="Disordered" evidence="6">
    <location>
        <begin position="937"/>
        <end position="992"/>
    </location>
</feature>
<feature type="region of interest" description="Disordered" evidence="6">
    <location>
        <begin position="794"/>
        <end position="836"/>
    </location>
</feature>
<dbReference type="GO" id="GO:0048471">
    <property type="term" value="C:perinuclear region of cytoplasm"/>
    <property type="evidence" value="ECO:0007669"/>
    <property type="project" value="TreeGrafter"/>
</dbReference>
<dbReference type="Pfam" id="PF15439">
    <property type="entry name" value="NYAP_N"/>
    <property type="match status" value="1"/>
</dbReference>
<accession>A0A0P7UXP7</accession>
<dbReference type="AlphaFoldDB" id="A0A0P7UXP7"/>
<dbReference type="GO" id="GO:0048812">
    <property type="term" value="P:neuron projection morphogenesis"/>
    <property type="evidence" value="ECO:0007669"/>
    <property type="project" value="TreeGrafter"/>
</dbReference>
<keyword evidence="3 5" id="KW-0518">Myosin</keyword>
<reference evidence="8 9" key="1">
    <citation type="submission" date="2015-08" db="EMBL/GenBank/DDBJ databases">
        <title>The genome of the Asian arowana (Scleropages formosus).</title>
        <authorList>
            <person name="Tan M.H."/>
            <person name="Gan H.M."/>
            <person name="Croft L.J."/>
            <person name="Austin C.M."/>
        </authorList>
    </citation>
    <scope>NUCLEOTIDE SEQUENCE [LARGE SCALE GENOMIC DNA]</scope>
    <source>
        <strain evidence="8">Aro1</strain>
    </source>
</reference>
<comment type="caution">
    <text evidence="8">The sequence shown here is derived from an EMBL/GenBank/DDBJ whole genome shotgun (WGS) entry which is preliminary data.</text>
</comment>
<dbReference type="GO" id="GO:0019903">
    <property type="term" value="F:protein phosphatase binding"/>
    <property type="evidence" value="ECO:0007669"/>
    <property type="project" value="TreeGrafter"/>
</dbReference>
<feature type="domain" description="Myosin motor" evidence="7">
    <location>
        <begin position="1"/>
        <end position="402"/>
    </location>
</feature>
<dbReference type="GO" id="GO:0003774">
    <property type="term" value="F:cytoskeletal motor activity"/>
    <property type="evidence" value="ECO:0007669"/>
    <property type="project" value="InterPro"/>
</dbReference>
<dbReference type="Gene3D" id="1.20.58.530">
    <property type="match status" value="1"/>
</dbReference>
<protein>
    <recommendedName>
        <fullName evidence="7">Myosin motor domain-containing protein</fullName>
    </recommendedName>
</protein>
<feature type="compositionally biased region" description="Basic and acidic residues" evidence="6">
    <location>
        <begin position="481"/>
        <end position="500"/>
    </location>
</feature>
<evidence type="ECO:0000313" key="8">
    <source>
        <dbReference type="EMBL" id="KPP74916.1"/>
    </source>
</evidence>
<organism evidence="8 9">
    <name type="scientific">Scleropages formosus</name>
    <name type="common">Asian bonytongue</name>
    <name type="synonym">Osteoglossum formosum</name>
    <dbReference type="NCBI Taxonomy" id="113540"/>
    <lineage>
        <taxon>Eukaryota</taxon>
        <taxon>Metazoa</taxon>
        <taxon>Chordata</taxon>
        <taxon>Craniata</taxon>
        <taxon>Vertebrata</taxon>
        <taxon>Euteleostomi</taxon>
        <taxon>Actinopterygii</taxon>
        <taxon>Neopterygii</taxon>
        <taxon>Teleostei</taxon>
        <taxon>Osteoglossocephala</taxon>
        <taxon>Osteoglossomorpha</taxon>
        <taxon>Osteoglossiformes</taxon>
        <taxon>Osteoglossidae</taxon>
        <taxon>Scleropages</taxon>
    </lineage>
</organism>
<keyword evidence="5" id="KW-0009">Actin-binding</keyword>
<dbReference type="EMBL" id="JARO02001612">
    <property type="protein sequence ID" value="KPP74916.1"/>
    <property type="molecule type" value="Genomic_DNA"/>
</dbReference>
<keyword evidence="1" id="KW-0547">Nucleotide-binding</keyword>
<dbReference type="GO" id="GO:0051015">
    <property type="term" value="F:actin filament binding"/>
    <property type="evidence" value="ECO:0007669"/>
    <property type="project" value="TreeGrafter"/>
</dbReference>
<evidence type="ECO:0000259" key="7">
    <source>
        <dbReference type="PROSITE" id="PS51456"/>
    </source>
</evidence>
<dbReference type="Gene3D" id="1.20.120.720">
    <property type="entry name" value="Myosin VI head, motor domain, U50 subdomain"/>
    <property type="match status" value="1"/>
</dbReference>
<dbReference type="GO" id="GO:0005654">
    <property type="term" value="C:nucleoplasm"/>
    <property type="evidence" value="ECO:0007669"/>
    <property type="project" value="TreeGrafter"/>
</dbReference>
<feature type="region of interest" description="Disordered" evidence="6">
    <location>
        <begin position="478"/>
        <end position="500"/>
    </location>
</feature>
<feature type="compositionally biased region" description="Low complexity" evidence="6">
    <location>
        <begin position="818"/>
        <end position="831"/>
    </location>
</feature>
<dbReference type="PANTHER" id="PTHR47335:SF1">
    <property type="entry name" value="UNCONVENTIONAL MYOSIN-XVI"/>
    <property type="match status" value="1"/>
</dbReference>
<dbReference type="Proteomes" id="UP000034805">
    <property type="component" value="Unassembled WGS sequence"/>
</dbReference>
<feature type="region of interest" description="Disordered" evidence="6">
    <location>
        <begin position="587"/>
        <end position="618"/>
    </location>
</feature>
<dbReference type="Gene3D" id="1.20.5.4820">
    <property type="match status" value="1"/>
</dbReference>
<feature type="compositionally biased region" description="Polar residues" evidence="6">
    <location>
        <begin position="962"/>
        <end position="992"/>
    </location>
</feature>
<evidence type="ECO:0000256" key="6">
    <source>
        <dbReference type="SAM" id="MobiDB-lite"/>
    </source>
</evidence>
<proteinExistence type="inferred from homology"/>
<dbReference type="SMART" id="SM00242">
    <property type="entry name" value="MYSc"/>
    <property type="match status" value="1"/>
</dbReference>
<keyword evidence="4" id="KW-0505">Motor protein</keyword>
<comment type="caution">
    <text evidence="5">Lacks conserved residue(s) required for the propagation of feature annotation.</text>
</comment>
<dbReference type="InterPro" id="IPR001609">
    <property type="entry name" value="Myosin_head_motor_dom-like"/>
</dbReference>
<feature type="region of interest" description="Actin-binding" evidence="5">
    <location>
        <begin position="281"/>
        <end position="303"/>
    </location>
</feature>
<dbReference type="GO" id="GO:0043491">
    <property type="term" value="P:phosphatidylinositol 3-kinase/protein kinase B signal transduction"/>
    <property type="evidence" value="ECO:0007669"/>
    <property type="project" value="TreeGrafter"/>
</dbReference>
<keyword evidence="2" id="KW-0067">ATP-binding</keyword>
<sequence length="1123" mass="122798">MISHGLPCGGHRGWIKISVKEGSTTVETGPLTCFTAALLSGVPPLLCTALLVLLFQLCINMTNERIHQYITETLFKEEHLECQQEGITMETSYTLRDQTPVLNFFFQEPDGLLSVLDSESRALQPEEQNAYQKLQAHQISVSAGSVIMSAQDGNGNPPLENQGPIFSIRHYAGKTTYDLSGSVEKNKDNLPRSILFVMRSSENVLVRQVFQCKRAHTGLLLPPHRCLEPGQTRISPATAMESKYRDISKLLEKDGSGSSSLLQRLEQCGPVTLAVQMRNSLFEITDKLKCCTPHFIQCVKPNGLKRPDSFDSLHVSAQLQHVGVLEMVKMIRYGYPIRLPFISFLTRFRDLAAMTLRSDRLYSVEEKCRHVLQHSKLQGWQMGYNKVFLGYWQANQLDEQCHQLQRKIVICQKVVRGWLVRMHTQPRVRVQQREVSKVPGFPQATEDLGQLAYDSPVIQTASSIPRESGNLRKMIHSPVGKQEEAHIRDPNKKVSDDGTERSRILKNFCSSPVPLPLSVESLVHSAAGLSIKAPTQQTEGGGGGSGLSSPRKQPPPKPKRDPNTRLSTSIDAVSASLSVCPQNTLADALSKPRPHSDDYSAVKKVPPPKPIRSPNTKLTGSFEEISVPRASEVNLSKATQGLGASVDGPHRLYRSQEEESVYIEMVGHPRITFVQKPGALEPGEAVYEEMKYPKSDVGATEMKILQTTSEMSSPPPNMETNQVATDQGSGASQTYCKGGPSDVPSPFPNLLPHRPPLLAFPLPTVPYSSALDESPLTPLEVKKLPVLETNLNYSGQAEGGARQRSDPSTTPVSKQDRLTPPLSPALGLPSPAKLPPPYKNHCHTPFACETSVLVVTRGVSVANSTKGCQKAFQGSSEAPPATGRPPYSPVKKSHPDSRQSHSCCSSPLLFNPSNARPLSSPLDELSTLISAGRSLLKKSTNGRRIRESGFNSNINHPGRLDSGTTSPSPRLQDKNANNHPIGSPISIENGNQLSNEGSSELLTFWHRSHSIKWGHSRDASKTTGMGYSPLVLPNINGQHSSLNISVELVNDNKVLPYVLPIIPSGEPLKTMGGIFYHLNGFVPIYSALTNLHPRVILADPCITALPEGAGTGKPYCLGQNHSS</sequence>
<dbReference type="GO" id="GO:2000134">
    <property type="term" value="P:negative regulation of G1/S transition of mitotic cell cycle"/>
    <property type="evidence" value="ECO:0007669"/>
    <property type="project" value="TreeGrafter"/>
</dbReference>
<dbReference type="SUPFAM" id="SSF52540">
    <property type="entry name" value="P-loop containing nucleoside triphosphate hydrolases"/>
    <property type="match status" value="1"/>
</dbReference>
<evidence type="ECO:0000256" key="1">
    <source>
        <dbReference type="ARBA" id="ARBA00022741"/>
    </source>
</evidence>
<feature type="region of interest" description="Disordered" evidence="6">
    <location>
        <begin position="709"/>
        <end position="738"/>
    </location>
</feature>
<dbReference type="InterPro" id="IPR027417">
    <property type="entry name" value="P-loop_NTPase"/>
</dbReference>
<evidence type="ECO:0000256" key="3">
    <source>
        <dbReference type="ARBA" id="ARBA00023123"/>
    </source>
</evidence>
<dbReference type="Pfam" id="PF00063">
    <property type="entry name" value="Myosin_head"/>
    <property type="match status" value="1"/>
</dbReference>